<evidence type="ECO:0000313" key="2">
    <source>
        <dbReference type="EMBL" id="EFH89867.1"/>
    </source>
</evidence>
<dbReference type="STRING" id="485913.Krac_11450"/>
<feature type="domain" description="Transposase IS30-like HTH" evidence="1">
    <location>
        <begin position="32"/>
        <end position="68"/>
    </location>
</feature>
<keyword evidence="3" id="KW-1185">Reference proteome</keyword>
<dbReference type="Pfam" id="PF13936">
    <property type="entry name" value="HTH_38"/>
    <property type="match status" value="1"/>
</dbReference>
<sequence length="76" mass="8704">MSIRKVASRLGTSRGTVQRLVEQEGIERQTSQKLSPEQREEAFRLLDEGVSQRQVAQQFGVNPESLRRLAMRHKPS</sequence>
<dbReference type="InParanoid" id="D6TBT5"/>
<comment type="caution">
    <text evidence="2">The sequence shown here is derived from an EMBL/GenBank/DDBJ whole genome shotgun (WGS) entry which is preliminary data.</text>
</comment>
<dbReference type="Proteomes" id="UP000004508">
    <property type="component" value="Unassembled WGS sequence"/>
</dbReference>
<name>D6TBT5_KTERA</name>
<dbReference type="Gene3D" id="1.10.10.60">
    <property type="entry name" value="Homeodomain-like"/>
    <property type="match status" value="1"/>
</dbReference>
<dbReference type="InterPro" id="IPR009057">
    <property type="entry name" value="Homeodomain-like_sf"/>
</dbReference>
<dbReference type="EMBL" id="ADVG01000001">
    <property type="protein sequence ID" value="EFH89867.1"/>
    <property type="molecule type" value="Genomic_DNA"/>
</dbReference>
<reference evidence="2 3" key="1">
    <citation type="journal article" date="2011" name="Stand. Genomic Sci.">
        <title>Non-contiguous finished genome sequence and contextual data of the filamentous soil bacterium Ktedonobacter racemifer type strain (SOSP1-21).</title>
        <authorList>
            <person name="Chang Y.J."/>
            <person name="Land M."/>
            <person name="Hauser L."/>
            <person name="Chertkov O."/>
            <person name="Del Rio T.G."/>
            <person name="Nolan M."/>
            <person name="Copeland A."/>
            <person name="Tice H."/>
            <person name="Cheng J.F."/>
            <person name="Lucas S."/>
            <person name="Han C."/>
            <person name="Goodwin L."/>
            <person name="Pitluck S."/>
            <person name="Ivanova N."/>
            <person name="Ovchinikova G."/>
            <person name="Pati A."/>
            <person name="Chen A."/>
            <person name="Palaniappan K."/>
            <person name="Mavromatis K."/>
            <person name="Liolios K."/>
            <person name="Brettin T."/>
            <person name="Fiebig A."/>
            <person name="Rohde M."/>
            <person name="Abt B."/>
            <person name="Goker M."/>
            <person name="Detter J.C."/>
            <person name="Woyke T."/>
            <person name="Bristow J."/>
            <person name="Eisen J.A."/>
            <person name="Markowitz V."/>
            <person name="Hugenholtz P."/>
            <person name="Kyrpides N.C."/>
            <person name="Klenk H.P."/>
            <person name="Lapidus A."/>
        </authorList>
    </citation>
    <scope>NUCLEOTIDE SEQUENCE [LARGE SCALE GENOMIC DNA]</scope>
    <source>
        <strain evidence="3">DSM 44963</strain>
    </source>
</reference>
<dbReference type="InterPro" id="IPR025246">
    <property type="entry name" value="IS30-like_HTH"/>
</dbReference>
<dbReference type="AlphaFoldDB" id="D6TBT5"/>
<proteinExistence type="predicted"/>
<evidence type="ECO:0000259" key="1">
    <source>
        <dbReference type="Pfam" id="PF13936"/>
    </source>
</evidence>
<protein>
    <submittedName>
        <fullName evidence="2">Fis family transcriptional regulator</fullName>
    </submittedName>
</protein>
<evidence type="ECO:0000313" key="3">
    <source>
        <dbReference type="Proteomes" id="UP000004508"/>
    </source>
</evidence>
<organism evidence="2 3">
    <name type="scientific">Ktedonobacter racemifer DSM 44963</name>
    <dbReference type="NCBI Taxonomy" id="485913"/>
    <lineage>
        <taxon>Bacteria</taxon>
        <taxon>Bacillati</taxon>
        <taxon>Chloroflexota</taxon>
        <taxon>Ktedonobacteria</taxon>
        <taxon>Ktedonobacterales</taxon>
        <taxon>Ktedonobacteraceae</taxon>
        <taxon>Ktedonobacter</taxon>
    </lineage>
</organism>
<gene>
    <name evidence="2" type="ORF">Krac_11450</name>
</gene>
<accession>D6TBT5</accession>
<dbReference type="OrthoDB" id="172240at2"/>
<dbReference type="SUPFAM" id="SSF46689">
    <property type="entry name" value="Homeodomain-like"/>
    <property type="match status" value="1"/>
</dbReference>